<dbReference type="PANTHER" id="PTHR45138">
    <property type="entry name" value="REGULATORY COMPONENTS OF SENSORY TRANSDUCTION SYSTEM"/>
    <property type="match status" value="1"/>
</dbReference>
<dbReference type="CDD" id="cd01949">
    <property type="entry name" value="GGDEF"/>
    <property type="match status" value="1"/>
</dbReference>
<dbReference type="EMBL" id="CP048685">
    <property type="protein sequence ID" value="QPJ62550.1"/>
    <property type="molecule type" value="Genomic_DNA"/>
</dbReference>
<dbReference type="PROSITE" id="PS50887">
    <property type="entry name" value="GGDEF"/>
    <property type="match status" value="1"/>
</dbReference>
<comment type="catalytic activity">
    <reaction evidence="2">
        <text>2 GTP = 3',3'-c-di-GMP + 2 diphosphate</text>
        <dbReference type="Rhea" id="RHEA:24898"/>
        <dbReference type="ChEBI" id="CHEBI:33019"/>
        <dbReference type="ChEBI" id="CHEBI:37565"/>
        <dbReference type="ChEBI" id="CHEBI:58805"/>
        <dbReference type="EC" id="2.7.7.65"/>
    </reaction>
</comment>
<dbReference type="EC" id="2.7.7.65" evidence="1"/>
<keyword evidence="3" id="KW-0175">Coiled coil</keyword>
<dbReference type="Gene3D" id="3.30.70.270">
    <property type="match status" value="1"/>
</dbReference>
<feature type="coiled-coil region" evidence="3">
    <location>
        <begin position="144"/>
        <end position="178"/>
    </location>
</feature>
<dbReference type="NCBIfam" id="TIGR00254">
    <property type="entry name" value="GGDEF"/>
    <property type="match status" value="1"/>
</dbReference>
<evidence type="ECO:0000256" key="2">
    <source>
        <dbReference type="ARBA" id="ARBA00034247"/>
    </source>
</evidence>
<accession>A0A7T0G0Q6</accession>
<protein>
    <recommendedName>
        <fullName evidence="1">diguanylate cyclase</fullName>
        <ecNumber evidence="1">2.7.7.65</ecNumber>
    </recommendedName>
</protein>
<evidence type="ECO:0000256" key="3">
    <source>
        <dbReference type="SAM" id="Coils"/>
    </source>
</evidence>
<dbReference type="SMART" id="SM00267">
    <property type="entry name" value="GGDEF"/>
    <property type="match status" value="1"/>
</dbReference>
<proteinExistence type="predicted"/>
<feature type="domain" description="GGDEF" evidence="4">
    <location>
        <begin position="209"/>
        <end position="340"/>
    </location>
</feature>
<dbReference type="GO" id="GO:0052621">
    <property type="term" value="F:diguanylate cyclase activity"/>
    <property type="evidence" value="ECO:0007669"/>
    <property type="project" value="UniProtKB-EC"/>
</dbReference>
<evidence type="ECO:0000259" key="4">
    <source>
        <dbReference type="PROSITE" id="PS50887"/>
    </source>
</evidence>
<dbReference type="InterPro" id="IPR043128">
    <property type="entry name" value="Rev_trsase/Diguanyl_cyclase"/>
</dbReference>
<dbReference type="InterPro" id="IPR050469">
    <property type="entry name" value="Diguanylate_Cyclase"/>
</dbReference>
<dbReference type="AlphaFoldDB" id="A0A7T0G0Q6"/>
<dbReference type="SUPFAM" id="SSF55073">
    <property type="entry name" value="Nucleotide cyclase"/>
    <property type="match status" value="1"/>
</dbReference>
<evidence type="ECO:0000313" key="5">
    <source>
        <dbReference type="EMBL" id="QPJ62550.1"/>
    </source>
</evidence>
<evidence type="ECO:0000256" key="1">
    <source>
        <dbReference type="ARBA" id="ARBA00012528"/>
    </source>
</evidence>
<dbReference type="Pfam" id="PF00990">
    <property type="entry name" value="GGDEF"/>
    <property type="match status" value="1"/>
</dbReference>
<dbReference type="Proteomes" id="UP000594688">
    <property type="component" value="Chromosome"/>
</dbReference>
<name>A0A7T0G0Q6_9BACT</name>
<dbReference type="InterPro" id="IPR029787">
    <property type="entry name" value="Nucleotide_cyclase"/>
</dbReference>
<organism evidence="5 6">
    <name type="scientific">Candidatus Nitronauta litoralis</name>
    <dbReference type="NCBI Taxonomy" id="2705533"/>
    <lineage>
        <taxon>Bacteria</taxon>
        <taxon>Pseudomonadati</taxon>
        <taxon>Nitrospinota/Tectimicrobiota group</taxon>
        <taxon>Nitrospinota</taxon>
        <taxon>Nitrospinia</taxon>
        <taxon>Nitrospinales</taxon>
        <taxon>Nitrospinaceae</taxon>
        <taxon>Candidatus Nitronauta</taxon>
    </lineage>
</organism>
<dbReference type="FunFam" id="3.30.70.270:FF:000001">
    <property type="entry name" value="Diguanylate cyclase domain protein"/>
    <property type="match status" value="1"/>
</dbReference>
<evidence type="ECO:0000313" key="6">
    <source>
        <dbReference type="Proteomes" id="UP000594688"/>
    </source>
</evidence>
<sequence>MIFKKPESKPAVNNQRSEFNERIASILLSFCRGMSAWLPSTDPLQKKIQELLKVLKKAARPKPAVGLAQEIQHYFEKVNLEDDAKNFERSQVKSFFSDLENVIGRMSSSSGGINKEMGGVIDEFATLESISDLEVVKGKIIKGLSKIKEETGRMEEELEMYREKTESLAKKLQETESLGFTDQLTRLYNRHAFEVQVSDWFPDGISNTNNLNIIMGDIDEFKKFNDIHGHQTGDMVLKFVADTLREALETKGKIYRYGGEEFLIFLPGMEFESAAKIAENIRKRLEKDYYIEKSKKLMVTMSLGVACTKEGETLEDVLEKVDQALYGSKEKGRNRVTIAN</sequence>
<dbReference type="InterPro" id="IPR000160">
    <property type="entry name" value="GGDEF_dom"/>
</dbReference>
<dbReference type="KEGG" id="nli:G3M70_11980"/>
<dbReference type="PANTHER" id="PTHR45138:SF9">
    <property type="entry name" value="DIGUANYLATE CYCLASE DGCM-RELATED"/>
    <property type="match status" value="1"/>
</dbReference>
<reference evidence="5 6" key="1">
    <citation type="submission" date="2020-02" db="EMBL/GenBank/DDBJ databases">
        <title>Genomic and physiological characterization of two novel Nitrospinaceae genera.</title>
        <authorList>
            <person name="Mueller A.J."/>
            <person name="Jung M.-Y."/>
            <person name="Strachan C.R."/>
            <person name="Herbold C.W."/>
            <person name="Kirkegaard R.H."/>
            <person name="Daims H."/>
        </authorList>
    </citation>
    <scope>NUCLEOTIDE SEQUENCE [LARGE SCALE GENOMIC DNA]</scope>
    <source>
        <strain evidence="5">EB</strain>
    </source>
</reference>
<gene>
    <name evidence="5" type="ORF">G3M70_11980</name>
</gene>